<dbReference type="AlphaFoldDB" id="A0A918P3A8"/>
<reference evidence="3" key="1">
    <citation type="journal article" date="2014" name="Int. J. Syst. Evol. Microbiol.">
        <title>Complete genome sequence of Corynebacterium casei LMG S-19264T (=DSM 44701T), isolated from a smear-ripened cheese.</title>
        <authorList>
            <consortium name="US DOE Joint Genome Institute (JGI-PGF)"/>
            <person name="Walter F."/>
            <person name="Albersmeier A."/>
            <person name="Kalinowski J."/>
            <person name="Ruckert C."/>
        </authorList>
    </citation>
    <scope>NUCLEOTIDE SEQUENCE</scope>
    <source>
        <strain evidence="3">KCTC 32182</strain>
    </source>
</reference>
<dbReference type="RefSeq" id="WP_189534149.1">
    <property type="nucleotide sequence ID" value="NZ_BMYX01000011.1"/>
</dbReference>
<dbReference type="InterPro" id="IPR000073">
    <property type="entry name" value="AB_hydrolase_1"/>
</dbReference>
<evidence type="ECO:0000313" key="4">
    <source>
        <dbReference type="Proteomes" id="UP000645257"/>
    </source>
</evidence>
<dbReference type="SUPFAM" id="SSF53474">
    <property type="entry name" value="alpha/beta-Hydrolases"/>
    <property type="match status" value="1"/>
</dbReference>
<organism evidence="3 4">
    <name type="scientific">Paludibacterium paludis</name>
    <dbReference type="NCBI Taxonomy" id="1225769"/>
    <lineage>
        <taxon>Bacteria</taxon>
        <taxon>Pseudomonadati</taxon>
        <taxon>Pseudomonadota</taxon>
        <taxon>Betaproteobacteria</taxon>
        <taxon>Neisseriales</taxon>
        <taxon>Chromobacteriaceae</taxon>
        <taxon>Paludibacterium</taxon>
    </lineage>
</organism>
<sequence>MHENDFCLPPWRGTQISGQLKVNGTLLSWSEFGWGEPLVLLHGELADQRAWQMHMRILGRHYRTIAYTQRHFGARAGLGAEAPCDIGLYAADLADFIDQLSAGPVHLVACSFSAHVALRAALDYPDRVRSLLLFEPSAPGRRADDTDARIYGRDANAIYGPVLTALRRADAGAAVRCLIDAYGLSHGYFDRQTSHARAIQMDNAHTVSLPSGLPSLPGLEQTARLTLPVGVVTGRTCRPAFELTARDLLQALSDGRRILVPNASHMWPGEDPAGFCATVAAFLEALRPVRRPLAPVHRQIAGIARQTVY</sequence>
<name>A0A918P3A8_9NEIS</name>
<comment type="caution">
    <text evidence="3">The sequence shown here is derived from an EMBL/GenBank/DDBJ whole genome shotgun (WGS) entry which is preliminary data.</text>
</comment>
<dbReference type="Gene3D" id="3.40.50.1820">
    <property type="entry name" value="alpha/beta hydrolase"/>
    <property type="match status" value="1"/>
</dbReference>
<evidence type="ECO:0000259" key="2">
    <source>
        <dbReference type="Pfam" id="PF12697"/>
    </source>
</evidence>
<dbReference type="GO" id="GO:0016020">
    <property type="term" value="C:membrane"/>
    <property type="evidence" value="ECO:0007669"/>
    <property type="project" value="TreeGrafter"/>
</dbReference>
<reference evidence="3" key="2">
    <citation type="submission" date="2020-09" db="EMBL/GenBank/DDBJ databases">
        <authorList>
            <person name="Sun Q."/>
            <person name="Kim S."/>
        </authorList>
    </citation>
    <scope>NUCLEOTIDE SEQUENCE</scope>
    <source>
        <strain evidence="3">KCTC 32182</strain>
    </source>
</reference>
<dbReference type="EMBL" id="BMYX01000011">
    <property type="protein sequence ID" value="GGY17738.1"/>
    <property type="molecule type" value="Genomic_DNA"/>
</dbReference>
<dbReference type="PANTHER" id="PTHR43798:SF31">
    <property type="entry name" value="AB HYDROLASE SUPERFAMILY PROTEIN YCLE"/>
    <property type="match status" value="1"/>
</dbReference>
<dbReference type="InterPro" id="IPR050266">
    <property type="entry name" value="AB_hydrolase_sf"/>
</dbReference>
<evidence type="ECO:0000313" key="3">
    <source>
        <dbReference type="EMBL" id="GGY17738.1"/>
    </source>
</evidence>
<gene>
    <name evidence="3" type="ORF">GCM10011289_21570</name>
</gene>
<dbReference type="PANTHER" id="PTHR43798">
    <property type="entry name" value="MONOACYLGLYCEROL LIPASE"/>
    <property type="match status" value="1"/>
</dbReference>
<dbReference type="Pfam" id="PF12697">
    <property type="entry name" value="Abhydrolase_6"/>
    <property type="match status" value="1"/>
</dbReference>
<dbReference type="GO" id="GO:0016787">
    <property type="term" value="F:hydrolase activity"/>
    <property type="evidence" value="ECO:0007669"/>
    <property type="project" value="UniProtKB-KW"/>
</dbReference>
<protein>
    <recommendedName>
        <fullName evidence="2">AB hydrolase-1 domain-containing protein</fullName>
    </recommendedName>
</protein>
<accession>A0A918P3A8</accession>
<evidence type="ECO:0000256" key="1">
    <source>
        <dbReference type="ARBA" id="ARBA00022801"/>
    </source>
</evidence>
<feature type="domain" description="AB hydrolase-1" evidence="2">
    <location>
        <begin position="38"/>
        <end position="277"/>
    </location>
</feature>
<keyword evidence="1" id="KW-0378">Hydrolase</keyword>
<dbReference type="Proteomes" id="UP000645257">
    <property type="component" value="Unassembled WGS sequence"/>
</dbReference>
<keyword evidence="4" id="KW-1185">Reference proteome</keyword>
<dbReference type="InterPro" id="IPR029058">
    <property type="entry name" value="AB_hydrolase_fold"/>
</dbReference>
<proteinExistence type="predicted"/>